<organism evidence="1 2">
    <name type="scientific">Diaporthe vaccinii</name>
    <dbReference type="NCBI Taxonomy" id="105482"/>
    <lineage>
        <taxon>Eukaryota</taxon>
        <taxon>Fungi</taxon>
        <taxon>Dikarya</taxon>
        <taxon>Ascomycota</taxon>
        <taxon>Pezizomycotina</taxon>
        <taxon>Sordariomycetes</taxon>
        <taxon>Sordariomycetidae</taxon>
        <taxon>Diaporthales</taxon>
        <taxon>Diaporthaceae</taxon>
        <taxon>Diaporthe</taxon>
        <taxon>Diaporthe eres species complex</taxon>
    </lineage>
</organism>
<evidence type="ECO:0000313" key="2">
    <source>
        <dbReference type="Proteomes" id="UP001600888"/>
    </source>
</evidence>
<evidence type="ECO:0008006" key="3">
    <source>
        <dbReference type="Google" id="ProtNLM"/>
    </source>
</evidence>
<evidence type="ECO:0000313" key="1">
    <source>
        <dbReference type="EMBL" id="KAL2292593.1"/>
    </source>
</evidence>
<proteinExistence type="predicted"/>
<name>A0ABR4FD29_9PEZI</name>
<gene>
    <name evidence="1" type="ORF">FJTKL_09539</name>
</gene>
<sequence>MLSVGHGGVVWNLVALNLGYRGSADVVNAIIHEIPHLVMAINPQAGLGRPCLAPIQPPASAPEFSTPRKFLLLLRVPPPTLSPRLSPHHQNAVRGTTWMSKHSSTTTMMIGPLSIEPGVPVNVNWATLPCVKLRAASWIAIAVKFPHAWLSWTSAVRFGATRMALLSMAELARVPVWLCSRKTVR</sequence>
<keyword evidence="2" id="KW-1185">Reference proteome</keyword>
<comment type="caution">
    <text evidence="1">The sequence shown here is derived from an EMBL/GenBank/DDBJ whole genome shotgun (WGS) entry which is preliminary data.</text>
</comment>
<reference evidence="1 2" key="1">
    <citation type="submission" date="2024-03" db="EMBL/GenBank/DDBJ databases">
        <title>A high-quality draft genome sequence of Diaporthe vaccinii, a causative agent of upright dieback and viscid rot disease in cranberry plants.</title>
        <authorList>
            <person name="Sarrasin M."/>
            <person name="Lang B.F."/>
            <person name="Burger G."/>
        </authorList>
    </citation>
    <scope>NUCLEOTIDE SEQUENCE [LARGE SCALE GENOMIC DNA]</scope>
    <source>
        <strain evidence="1 2">IS7</strain>
    </source>
</reference>
<dbReference type="EMBL" id="JBAWTH010000003">
    <property type="protein sequence ID" value="KAL2292593.1"/>
    <property type="molecule type" value="Genomic_DNA"/>
</dbReference>
<dbReference type="Proteomes" id="UP001600888">
    <property type="component" value="Unassembled WGS sequence"/>
</dbReference>
<protein>
    <recommendedName>
        <fullName evidence="3">Phosphoglycerate mutase</fullName>
    </recommendedName>
</protein>
<accession>A0ABR4FD29</accession>